<accession>A0A9P4PAR9</accession>
<reference evidence="2" key="1">
    <citation type="journal article" date="2020" name="Stud. Mycol.">
        <title>101 Dothideomycetes genomes: a test case for predicting lifestyles and emergence of pathogens.</title>
        <authorList>
            <person name="Haridas S."/>
            <person name="Albert R."/>
            <person name="Binder M."/>
            <person name="Bloem J."/>
            <person name="Labutti K."/>
            <person name="Salamov A."/>
            <person name="Andreopoulos B."/>
            <person name="Baker S."/>
            <person name="Barry K."/>
            <person name="Bills G."/>
            <person name="Bluhm B."/>
            <person name="Cannon C."/>
            <person name="Castanera R."/>
            <person name="Culley D."/>
            <person name="Daum C."/>
            <person name="Ezra D."/>
            <person name="Gonzalez J."/>
            <person name="Henrissat B."/>
            <person name="Kuo A."/>
            <person name="Liang C."/>
            <person name="Lipzen A."/>
            <person name="Lutzoni F."/>
            <person name="Magnuson J."/>
            <person name="Mondo S."/>
            <person name="Nolan M."/>
            <person name="Ohm R."/>
            <person name="Pangilinan J."/>
            <person name="Park H.-J."/>
            <person name="Ramirez L."/>
            <person name="Alfaro M."/>
            <person name="Sun H."/>
            <person name="Tritt A."/>
            <person name="Yoshinaga Y."/>
            <person name="Zwiers L.-H."/>
            <person name="Turgeon B."/>
            <person name="Goodwin S."/>
            <person name="Spatafora J."/>
            <person name="Crous P."/>
            <person name="Grigoriev I."/>
        </authorList>
    </citation>
    <scope>NUCLEOTIDE SEQUENCE</scope>
    <source>
        <strain evidence="2">CBS 690.94</strain>
    </source>
</reference>
<evidence type="ECO:0000313" key="3">
    <source>
        <dbReference type="Proteomes" id="UP000799764"/>
    </source>
</evidence>
<protein>
    <submittedName>
        <fullName evidence="2">Uncharacterized protein</fullName>
    </submittedName>
</protein>
<dbReference type="AlphaFoldDB" id="A0A9P4PAR9"/>
<keyword evidence="3" id="KW-1185">Reference proteome</keyword>
<evidence type="ECO:0000256" key="1">
    <source>
        <dbReference type="SAM" id="MobiDB-lite"/>
    </source>
</evidence>
<comment type="caution">
    <text evidence="2">The sequence shown here is derived from an EMBL/GenBank/DDBJ whole genome shotgun (WGS) entry which is preliminary data.</text>
</comment>
<proteinExistence type="predicted"/>
<gene>
    <name evidence="2" type="ORF">P171DRAFT_125938</name>
</gene>
<evidence type="ECO:0000313" key="2">
    <source>
        <dbReference type="EMBL" id="KAF2439586.1"/>
    </source>
</evidence>
<dbReference type="Proteomes" id="UP000799764">
    <property type="component" value="Unassembled WGS sequence"/>
</dbReference>
<organism evidence="2 3">
    <name type="scientific">Karstenula rhodostoma CBS 690.94</name>
    <dbReference type="NCBI Taxonomy" id="1392251"/>
    <lineage>
        <taxon>Eukaryota</taxon>
        <taxon>Fungi</taxon>
        <taxon>Dikarya</taxon>
        <taxon>Ascomycota</taxon>
        <taxon>Pezizomycotina</taxon>
        <taxon>Dothideomycetes</taxon>
        <taxon>Pleosporomycetidae</taxon>
        <taxon>Pleosporales</taxon>
        <taxon>Massarineae</taxon>
        <taxon>Didymosphaeriaceae</taxon>
        <taxon>Karstenula</taxon>
    </lineage>
</organism>
<feature type="region of interest" description="Disordered" evidence="1">
    <location>
        <begin position="99"/>
        <end position="132"/>
    </location>
</feature>
<dbReference type="OrthoDB" id="9988102at2759"/>
<sequence length="132" mass="15771">MSPTSQRNVTPKHLQLCITRHRRYTQTRYTSHSLNMDSDKTLHDLLRKQYTELVGRWKRLLSLRQISQIRFVKFRLHTNKLVTIETHSEMEARIRESLPQENDEDYKYAPPEPVFLPPIGHNETMHYSTSHS</sequence>
<name>A0A9P4PAR9_9PLEO</name>
<dbReference type="EMBL" id="MU001509">
    <property type="protein sequence ID" value="KAF2439586.1"/>
    <property type="molecule type" value="Genomic_DNA"/>
</dbReference>